<dbReference type="PANTHER" id="PTHR23334:SF69">
    <property type="entry name" value="CCAAT_ENHANCER-BINDING PROTEIN GAMMA"/>
    <property type="match status" value="1"/>
</dbReference>
<dbReference type="HOGENOM" id="CLU_1502971_0_0_1"/>
<dbReference type="SMART" id="SM00338">
    <property type="entry name" value="BRLZ"/>
    <property type="match status" value="1"/>
</dbReference>
<keyword evidence="10" id="KW-1185">Reference proteome</keyword>
<dbReference type="InParanoid" id="H2YC01"/>
<feature type="compositionally biased region" description="Polar residues" evidence="7">
    <location>
        <begin position="1"/>
        <end position="30"/>
    </location>
</feature>
<organism evidence="9 10">
    <name type="scientific">Ciona savignyi</name>
    <name type="common">Pacific transparent sea squirt</name>
    <dbReference type="NCBI Taxonomy" id="51511"/>
    <lineage>
        <taxon>Eukaryota</taxon>
        <taxon>Metazoa</taxon>
        <taxon>Chordata</taxon>
        <taxon>Tunicata</taxon>
        <taxon>Ascidiacea</taxon>
        <taxon>Phlebobranchia</taxon>
        <taxon>Cionidae</taxon>
        <taxon>Ciona</taxon>
    </lineage>
</organism>
<sequence length="179" mass="19620">MNNNHPGWNSAPSSAGDQNANLNLQQVPEQSQEREAVIEFKYPQTVAGTNSSGGKAPAPGKAMVKADLDSEDYLKRRQRNNIAVKKSREKSREKSQVTEERIEKLQVENSALENKLQVLNKELSILKKVFMDHAKGFSGSGADLPGLEQLEVLLGHKLTDKPGTSRNSNQEPGPSSSNQ</sequence>
<dbReference type="Proteomes" id="UP000007875">
    <property type="component" value="Unassembled WGS sequence"/>
</dbReference>
<reference evidence="10" key="1">
    <citation type="submission" date="2003-08" db="EMBL/GenBank/DDBJ databases">
        <authorList>
            <person name="Birren B."/>
            <person name="Nusbaum C."/>
            <person name="Abebe A."/>
            <person name="Abouelleil A."/>
            <person name="Adekoya E."/>
            <person name="Ait-zahra M."/>
            <person name="Allen N."/>
            <person name="Allen T."/>
            <person name="An P."/>
            <person name="Anderson M."/>
            <person name="Anderson S."/>
            <person name="Arachchi H."/>
            <person name="Armbruster J."/>
            <person name="Bachantsang P."/>
            <person name="Baldwin J."/>
            <person name="Barry A."/>
            <person name="Bayul T."/>
            <person name="Blitshsteyn B."/>
            <person name="Bloom T."/>
            <person name="Blye J."/>
            <person name="Boguslavskiy L."/>
            <person name="Borowsky M."/>
            <person name="Boukhgalter B."/>
            <person name="Brunache A."/>
            <person name="Butler J."/>
            <person name="Calixte N."/>
            <person name="Calvo S."/>
            <person name="Camarata J."/>
            <person name="Campo K."/>
            <person name="Chang J."/>
            <person name="Cheshatsang Y."/>
            <person name="Citroen M."/>
            <person name="Collymore A."/>
            <person name="Considine T."/>
            <person name="Cook A."/>
            <person name="Cooke P."/>
            <person name="Corum B."/>
            <person name="Cuomo C."/>
            <person name="David R."/>
            <person name="Dawoe T."/>
            <person name="Degray S."/>
            <person name="Dodge S."/>
            <person name="Dooley K."/>
            <person name="Dorje P."/>
            <person name="Dorjee K."/>
            <person name="Dorris L."/>
            <person name="Duffey N."/>
            <person name="Dupes A."/>
            <person name="Elkins T."/>
            <person name="Engels R."/>
            <person name="Erickson J."/>
            <person name="Farina A."/>
            <person name="Faro S."/>
            <person name="Ferreira P."/>
            <person name="Fischer H."/>
            <person name="Fitzgerald M."/>
            <person name="Foley K."/>
            <person name="Gage D."/>
            <person name="Galagan J."/>
            <person name="Gearin G."/>
            <person name="Gnerre S."/>
            <person name="Gnirke A."/>
            <person name="Goyette A."/>
            <person name="Graham J."/>
            <person name="Grandbois E."/>
            <person name="Gyaltsen K."/>
            <person name="Hafez N."/>
            <person name="Hagopian D."/>
            <person name="Hagos B."/>
            <person name="Hall J."/>
            <person name="Hatcher B."/>
            <person name="Heller A."/>
            <person name="Higgins H."/>
            <person name="Honan T."/>
            <person name="Horn A."/>
            <person name="Houde N."/>
            <person name="Hughes L."/>
            <person name="Hulme W."/>
            <person name="Husby E."/>
            <person name="Iliev I."/>
            <person name="Jaffe D."/>
            <person name="Jones C."/>
            <person name="Kamal M."/>
            <person name="Kamat A."/>
            <person name="Kamvysselis M."/>
            <person name="Karlsson E."/>
            <person name="Kells C."/>
            <person name="Kieu A."/>
            <person name="Kisner P."/>
            <person name="Kodira C."/>
            <person name="Kulbokas E."/>
            <person name="Labutti K."/>
            <person name="Lama D."/>
            <person name="Landers T."/>
            <person name="Leger J."/>
            <person name="Levine S."/>
            <person name="Lewis D."/>
            <person name="Lewis T."/>
            <person name="Lindblad-toh K."/>
            <person name="Liu X."/>
            <person name="Lokyitsang T."/>
            <person name="Lokyitsang Y."/>
            <person name="Lucien O."/>
            <person name="Lui A."/>
            <person name="Ma L.J."/>
            <person name="Mabbitt R."/>
            <person name="Macdonald J."/>
            <person name="Maclean C."/>
            <person name="Major J."/>
            <person name="Manning J."/>
            <person name="Marabella R."/>
            <person name="Maru K."/>
            <person name="Matthews C."/>
            <person name="Mauceli E."/>
            <person name="Mccarthy M."/>
            <person name="Mcdonough S."/>
            <person name="Mcghee T."/>
            <person name="Meldrim J."/>
            <person name="Meneus L."/>
            <person name="Mesirov J."/>
            <person name="Mihalev A."/>
            <person name="Mihova T."/>
            <person name="Mikkelsen T."/>
            <person name="Mlenga V."/>
            <person name="Moru K."/>
            <person name="Mozes J."/>
            <person name="Mulrain L."/>
            <person name="Munson G."/>
            <person name="Naylor J."/>
            <person name="Newes C."/>
            <person name="Nguyen C."/>
            <person name="Nguyen N."/>
            <person name="Nguyen T."/>
            <person name="Nicol R."/>
            <person name="Nielsen C."/>
            <person name="Nizzari M."/>
            <person name="Norbu C."/>
            <person name="Norbu N."/>
            <person name="O'donnell P."/>
            <person name="Okoawo O."/>
            <person name="O'leary S."/>
            <person name="Omotosho B."/>
            <person name="O'neill K."/>
            <person name="Osman S."/>
            <person name="Parker S."/>
            <person name="Perrin D."/>
            <person name="Phunkhang P."/>
            <person name="Piqani B."/>
            <person name="Purcell S."/>
            <person name="Rachupka T."/>
            <person name="Ramasamy U."/>
            <person name="Rameau R."/>
            <person name="Ray V."/>
            <person name="Raymond C."/>
            <person name="Retta R."/>
            <person name="Richardson S."/>
            <person name="Rise C."/>
            <person name="Rodriguez J."/>
            <person name="Rogers J."/>
            <person name="Rogov P."/>
            <person name="Rutman M."/>
            <person name="Schupbach R."/>
            <person name="Seaman C."/>
            <person name="Settipalli S."/>
            <person name="Sharpe T."/>
            <person name="Sheridan J."/>
            <person name="Sherpa N."/>
            <person name="Shi J."/>
            <person name="Smirnov S."/>
            <person name="Smith C."/>
            <person name="Sougnez C."/>
            <person name="Spencer B."/>
            <person name="Stalker J."/>
            <person name="Stange-thomann N."/>
            <person name="Stavropoulos S."/>
            <person name="Stetson K."/>
            <person name="Stone C."/>
            <person name="Stone S."/>
            <person name="Stubbs M."/>
            <person name="Talamas J."/>
            <person name="Tchuinga P."/>
            <person name="Tenzing P."/>
            <person name="Tesfaye S."/>
            <person name="Theodore J."/>
            <person name="Thoulutsang Y."/>
            <person name="Topham K."/>
            <person name="Towey S."/>
            <person name="Tsamla T."/>
            <person name="Tsomo N."/>
            <person name="Vallee D."/>
            <person name="Vassiliev H."/>
            <person name="Venkataraman V."/>
            <person name="Vinson J."/>
            <person name="Vo A."/>
            <person name="Wade C."/>
            <person name="Wang S."/>
            <person name="Wangchuk T."/>
            <person name="Wangdi T."/>
            <person name="Whittaker C."/>
            <person name="Wilkinson J."/>
            <person name="Wu Y."/>
            <person name="Wyman D."/>
            <person name="Yadav S."/>
            <person name="Yang S."/>
            <person name="Yang X."/>
            <person name="Yeager S."/>
            <person name="Yee E."/>
            <person name="Young G."/>
            <person name="Zainoun J."/>
            <person name="Zembeck L."/>
            <person name="Zimmer A."/>
            <person name="Zody M."/>
            <person name="Lander E."/>
        </authorList>
    </citation>
    <scope>NUCLEOTIDE SEQUENCE [LARGE SCALE GENOMIC DNA]</scope>
</reference>
<protein>
    <recommendedName>
        <fullName evidence="8">BZIP domain-containing protein</fullName>
    </recommendedName>
</protein>
<evidence type="ECO:0000256" key="2">
    <source>
        <dbReference type="ARBA" id="ARBA00006951"/>
    </source>
</evidence>
<feature type="compositionally biased region" description="Basic and acidic residues" evidence="7">
    <location>
        <begin position="90"/>
        <end position="99"/>
    </location>
</feature>
<evidence type="ECO:0000313" key="10">
    <source>
        <dbReference type="Proteomes" id="UP000007875"/>
    </source>
</evidence>
<evidence type="ECO:0000256" key="3">
    <source>
        <dbReference type="ARBA" id="ARBA00023015"/>
    </source>
</evidence>
<evidence type="ECO:0000256" key="6">
    <source>
        <dbReference type="ARBA" id="ARBA00023242"/>
    </source>
</evidence>
<feature type="region of interest" description="Disordered" evidence="7">
    <location>
        <begin position="1"/>
        <end position="63"/>
    </location>
</feature>
<evidence type="ECO:0000259" key="8">
    <source>
        <dbReference type="PROSITE" id="PS50217"/>
    </source>
</evidence>
<dbReference type="eggNOG" id="KOG3119">
    <property type="taxonomic scope" value="Eukaryota"/>
</dbReference>
<dbReference type="Gene3D" id="1.20.5.170">
    <property type="match status" value="1"/>
</dbReference>
<dbReference type="GO" id="GO:0005634">
    <property type="term" value="C:nucleus"/>
    <property type="evidence" value="ECO:0007669"/>
    <property type="project" value="UniProtKB-SubCell"/>
</dbReference>
<feature type="region of interest" description="Disordered" evidence="7">
    <location>
        <begin position="154"/>
        <end position="179"/>
    </location>
</feature>
<dbReference type="STRING" id="51511.ENSCSAVP00000002849"/>
<comment type="similarity">
    <text evidence="2">Belongs to the bZIP family. C/EBP subfamily.</text>
</comment>
<dbReference type="PANTHER" id="PTHR23334">
    <property type="entry name" value="CCAAT/ENHANCER BINDING PROTEIN"/>
    <property type="match status" value="1"/>
</dbReference>
<evidence type="ECO:0000313" key="9">
    <source>
        <dbReference type="Ensembl" id="ENSCSAVP00000002849.1"/>
    </source>
</evidence>
<dbReference type="CDD" id="cd14713">
    <property type="entry name" value="bZIP_CEBPG"/>
    <property type="match status" value="1"/>
</dbReference>
<evidence type="ECO:0000256" key="7">
    <source>
        <dbReference type="SAM" id="MobiDB-lite"/>
    </source>
</evidence>
<name>H2YC01_CIOSA</name>
<keyword evidence="4" id="KW-0238">DNA-binding</keyword>
<keyword evidence="6" id="KW-0539">Nucleus</keyword>
<accession>H2YC01</accession>
<evidence type="ECO:0000256" key="5">
    <source>
        <dbReference type="ARBA" id="ARBA00023163"/>
    </source>
</evidence>
<keyword evidence="5" id="KW-0804">Transcription</keyword>
<dbReference type="GO" id="GO:0000978">
    <property type="term" value="F:RNA polymerase II cis-regulatory region sequence-specific DNA binding"/>
    <property type="evidence" value="ECO:0007669"/>
    <property type="project" value="TreeGrafter"/>
</dbReference>
<dbReference type="GO" id="GO:0000981">
    <property type="term" value="F:DNA-binding transcription factor activity, RNA polymerase II-specific"/>
    <property type="evidence" value="ECO:0007669"/>
    <property type="project" value="TreeGrafter"/>
</dbReference>
<feature type="region of interest" description="Disordered" evidence="7">
    <location>
        <begin position="77"/>
        <end position="99"/>
    </location>
</feature>
<dbReference type="AlphaFoldDB" id="H2YC01"/>
<evidence type="ECO:0000256" key="1">
    <source>
        <dbReference type="ARBA" id="ARBA00004123"/>
    </source>
</evidence>
<dbReference type="InterPro" id="IPR031106">
    <property type="entry name" value="C/EBP"/>
</dbReference>
<dbReference type="GO" id="GO:0006351">
    <property type="term" value="P:DNA-templated transcription"/>
    <property type="evidence" value="ECO:0007669"/>
    <property type="project" value="InterPro"/>
</dbReference>
<dbReference type="Ensembl" id="ENSCSAVT00000002893.1">
    <property type="protein sequence ID" value="ENSCSAVP00000002849.1"/>
    <property type="gene ID" value="ENSCSAVG00000001704.1"/>
</dbReference>
<evidence type="ECO:0000256" key="4">
    <source>
        <dbReference type="ARBA" id="ARBA00023125"/>
    </source>
</evidence>
<dbReference type="InterPro" id="IPR004827">
    <property type="entry name" value="bZIP"/>
</dbReference>
<proteinExistence type="inferred from homology"/>
<dbReference type="SUPFAM" id="SSF57959">
    <property type="entry name" value="Leucine zipper domain"/>
    <property type="match status" value="1"/>
</dbReference>
<keyword evidence="3" id="KW-0805">Transcription regulation</keyword>
<reference evidence="9" key="2">
    <citation type="submission" date="2025-08" db="UniProtKB">
        <authorList>
            <consortium name="Ensembl"/>
        </authorList>
    </citation>
    <scope>IDENTIFICATION</scope>
</reference>
<dbReference type="GeneTree" id="ENSGT00940000166016"/>
<feature type="compositionally biased region" description="Polar residues" evidence="7">
    <location>
        <begin position="162"/>
        <end position="179"/>
    </location>
</feature>
<feature type="domain" description="BZIP" evidence="8">
    <location>
        <begin position="70"/>
        <end position="133"/>
    </location>
</feature>
<dbReference type="PROSITE" id="PS50217">
    <property type="entry name" value="BZIP"/>
    <property type="match status" value="1"/>
</dbReference>
<dbReference type="OMA" id="PGWNSAP"/>
<comment type="subcellular location">
    <subcellularLocation>
        <location evidence="1">Nucleus</location>
    </subcellularLocation>
</comment>
<dbReference type="Pfam" id="PF07716">
    <property type="entry name" value="bZIP_2"/>
    <property type="match status" value="1"/>
</dbReference>
<reference evidence="9" key="3">
    <citation type="submission" date="2025-09" db="UniProtKB">
        <authorList>
            <consortium name="Ensembl"/>
        </authorList>
    </citation>
    <scope>IDENTIFICATION</scope>
</reference>
<dbReference type="InterPro" id="IPR046347">
    <property type="entry name" value="bZIP_sf"/>
</dbReference>